<dbReference type="Proteomes" id="UP001341281">
    <property type="component" value="Chromosome 09"/>
</dbReference>
<dbReference type="AlphaFoldDB" id="A0AAQ3UP83"/>
<protein>
    <recommendedName>
        <fullName evidence="3">Aspartic peptidase DDI1-type domain-containing protein</fullName>
    </recommendedName>
</protein>
<dbReference type="InterPro" id="IPR021109">
    <property type="entry name" value="Peptidase_aspartic_dom_sf"/>
</dbReference>
<keyword evidence="2" id="KW-1185">Reference proteome</keyword>
<evidence type="ECO:0000313" key="2">
    <source>
        <dbReference type="Proteomes" id="UP001341281"/>
    </source>
</evidence>
<dbReference type="Gene3D" id="2.40.70.10">
    <property type="entry name" value="Acid Proteases"/>
    <property type="match status" value="1"/>
</dbReference>
<sequence>MVDNDSSSDDDDIEDEVNEVIKKAATGMNMVFYLTEDFRPPSSEQMAESMAHLSLSPAAVIFEKPIDKKYRHLKPLYVKGFVNGKPVSGMLVDVGATVNIMPYSLCRKIGRSIDDLVKTNVRVIR</sequence>
<proteinExistence type="predicted"/>
<reference evidence="1 2" key="1">
    <citation type="submission" date="2024-02" db="EMBL/GenBank/DDBJ databases">
        <title>High-quality chromosome-scale genome assembly of Pensacola bahiagrass (Paspalum notatum Flugge var. saurae).</title>
        <authorList>
            <person name="Vega J.M."/>
            <person name="Podio M."/>
            <person name="Orjuela J."/>
            <person name="Siena L.A."/>
            <person name="Pessino S.C."/>
            <person name="Combes M.C."/>
            <person name="Mariac C."/>
            <person name="Albertini E."/>
            <person name="Pupilli F."/>
            <person name="Ortiz J.P.A."/>
            <person name="Leblanc O."/>
        </authorList>
    </citation>
    <scope>NUCLEOTIDE SEQUENCE [LARGE SCALE GENOMIC DNA]</scope>
    <source>
        <strain evidence="1">R1</strain>
        <tissue evidence="1">Leaf</tissue>
    </source>
</reference>
<dbReference type="EMBL" id="CP144753">
    <property type="protein sequence ID" value="WVZ93617.1"/>
    <property type="molecule type" value="Genomic_DNA"/>
</dbReference>
<name>A0AAQ3UP83_PASNO</name>
<evidence type="ECO:0008006" key="3">
    <source>
        <dbReference type="Google" id="ProtNLM"/>
    </source>
</evidence>
<accession>A0AAQ3UP83</accession>
<evidence type="ECO:0000313" key="1">
    <source>
        <dbReference type="EMBL" id="WVZ93617.1"/>
    </source>
</evidence>
<organism evidence="1 2">
    <name type="scientific">Paspalum notatum var. saurae</name>
    <dbReference type="NCBI Taxonomy" id="547442"/>
    <lineage>
        <taxon>Eukaryota</taxon>
        <taxon>Viridiplantae</taxon>
        <taxon>Streptophyta</taxon>
        <taxon>Embryophyta</taxon>
        <taxon>Tracheophyta</taxon>
        <taxon>Spermatophyta</taxon>
        <taxon>Magnoliopsida</taxon>
        <taxon>Liliopsida</taxon>
        <taxon>Poales</taxon>
        <taxon>Poaceae</taxon>
        <taxon>PACMAD clade</taxon>
        <taxon>Panicoideae</taxon>
        <taxon>Andropogonodae</taxon>
        <taxon>Paspaleae</taxon>
        <taxon>Paspalinae</taxon>
        <taxon>Paspalum</taxon>
    </lineage>
</organism>
<gene>
    <name evidence="1" type="ORF">U9M48_039582</name>
</gene>
<dbReference type="SUPFAM" id="SSF50630">
    <property type="entry name" value="Acid proteases"/>
    <property type="match status" value="1"/>
</dbReference>